<dbReference type="Pfam" id="PF01281">
    <property type="entry name" value="Ribosomal_L9_N"/>
    <property type="match status" value="1"/>
</dbReference>
<dbReference type="GO" id="GO:0005840">
    <property type="term" value="C:ribosome"/>
    <property type="evidence" value="ECO:0007669"/>
    <property type="project" value="UniProtKB-KW"/>
</dbReference>
<dbReference type="RefSeq" id="WP_237382772.1">
    <property type="nucleotide sequence ID" value="NZ_CP071793.1"/>
</dbReference>
<dbReference type="InterPro" id="IPR036791">
    <property type="entry name" value="Ribosomal_bL9_C_sf"/>
</dbReference>
<dbReference type="Proteomes" id="UP000663929">
    <property type="component" value="Chromosome"/>
</dbReference>
<dbReference type="KEGG" id="scor:J3U87_09350"/>
<evidence type="ECO:0000256" key="2">
    <source>
        <dbReference type="ARBA" id="ARBA00022730"/>
    </source>
</evidence>
<evidence type="ECO:0000256" key="4">
    <source>
        <dbReference type="ARBA" id="ARBA00022980"/>
    </source>
</evidence>
<dbReference type="SUPFAM" id="SSF55653">
    <property type="entry name" value="Ribosomal protein L9 C-domain"/>
    <property type="match status" value="1"/>
</dbReference>
<evidence type="ECO:0000313" key="11">
    <source>
        <dbReference type="Proteomes" id="UP000663929"/>
    </source>
</evidence>
<dbReference type="PROSITE" id="PS00651">
    <property type="entry name" value="RIBOSOMAL_L9"/>
    <property type="match status" value="1"/>
</dbReference>
<keyword evidence="8" id="KW-0175">Coiled coil</keyword>
<dbReference type="PANTHER" id="PTHR21368">
    <property type="entry name" value="50S RIBOSOMAL PROTEIN L9"/>
    <property type="match status" value="1"/>
</dbReference>
<name>A0A8A4TU68_SULCO</name>
<keyword evidence="11" id="KW-1185">Reference proteome</keyword>
<dbReference type="InterPro" id="IPR020070">
    <property type="entry name" value="Ribosomal_bL9_N"/>
</dbReference>
<dbReference type="SUPFAM" id="SSF55658">
    <property type="entry name" value="L9 N-domain-like"/>
    <property type="match status" value="1"/>
</dbReference>
<comment type="similarity">
    <text evidence="1 7">Belongs to the bacterial ribosomal protein bL9 family.</text>
</comment>
<sequence>MEVLLREAVVKLGNRGDVVKVAPGYARNFLLPKKLAVAVTEGNKKQLEIEKRNYEKRLLETKSVAEEAKAKLDEVELQVEKRASENDQLFGSVTVHEVARMLNDKGFEVERRDIELPHIKELGEYTAKVRLHSEVTAEIKITVVPVA</sequence>
<dbReference type="GO" id="GO:1990904">
    <property type="term" value="C:ribonucleoprotein complex"/>
    <property type="evidence" value="ECO:0007669"/>
    <property type="project" value="UniProtKB-KW"/>
</dbReference>
<comment type="function">
    <text evidence="7">Binds to the 23S rRNA.</text>
</comment>
<dbReference type="GO" id="GO:0003735">
    <property type="term" value="F:structural constituent of ribosome"/>
    <property type="evidence" value="ECO:0007669"/>
    <property type="project" value="InterPro"/>
</dbReference>
<feature type="domain" description="Ribosomal protein L9" evidence="9">
    <location>
        <begin position="13"/>
        <end position="40"/>
    </location>
</feature>
<evidence type="ECO:0000256" key="3">
    <source>
        <dbReference type="ARBA" id="ARBA00022884"/>
    </source>
</evidence>
<accession>A0A8A4TU68</accession>
<dbReference type="InterPro" id="IPR020594">
    <property type="entry name" value="Ribosomal_bL9_bac/chp"/>
</dbReference>
<evidence type="ECO:0000256" key="5">
    <source>
        <dbReference type="ARBA" id="ARBA00023274"/>
    </source>
</evidence>
<dbReference type="GO" id="GO:0006412">
    <property type="term" value="P:translation"/>
    <property type="evidence" value="ECO:0007669"/>
    <property type="project" value="UniProtKB-UniRule"/>
</dbReference>
<keyword evidence="5 7" id="KW-0687">Ribonucleoprotein</keyword>
<reference evidence="10" key="1">
    <citation type="submission" date="2021-03" db="EMBL/GenBank/DDBJ databases">
        <title>Acanthopleuribacteraceae sp. M133.</title>
        <authorList>
            <person name="Wang G."/>
        </authorList>
    </citation>
    <scope>NUCLEOTIDE SEQUENCE</scope>
    <source>
        <strain evidence="10">M133</strain>
    </source>
</reference>
<protein>
    <recommendedName>
        <fullName evidence="6 7">Large ribosomal subunit protein bL9</fullName>
    </recommendedName>
</protein>
<dbReference type="InterPro" id="IPR020069">
    <property type="entry name" value="Ribosomal_bL9_C"/>
</dbReference>
<dbReference type="EMBL" id="CP071793">
    <property type="protein sequence ID" value="QTD52668.1"/>
    <property type="molecule type" value="Genomic_DNA"/>
</dbReference>
<dbReference type="InterPro" id="IPR036935">
    <property type="entry name" value="Ribosomal_bL9_N_sf"/>
</dbReference>
<evidence type="ECO:0000259" key="9">
    <source>
        <dbReference type="PROSITE" id="PS00651"/>
    </source>
</evidence>
<evidence type="ECO:0000256" key="1">
    <source>
        <dbReference type="ARBA" id="ARBA00010605"/>
    </source>
</evidence>
<keyword evidence="4 7" id="KW-0689">Ribosomal protein</keyword>
<dbReference type="AlphaFoldDB" id="A0A8A4TU68"/>
<feature type="coiled-coil region" evidence="8">
    <location>
        <begin position="37"/>
        <end position="85"/>
    </location>
</feature>
<dbReference type="Gene3D" id="3.10.430.100">
    <property type="entry name" value="Ribosomal protein L9, C-terminal domain"/>
    <property type="match status" value="1"/>
</dbReference>
<dbReference type="InterPro" id="IPR009027">
    <property type="entry name" value="Ribosomal_bL9/RNase_H1_N"/>
</dbReference>
<gene>
    <name evidence="7" type="primary">rplI</name>
    <name evidence="10" type="ORF">J3U87_09350</name>
</gene>
<dbReference type="GO" id="GO:0019843">
    <property type="term" value="F:rRNA binding"/>
    <property type="evidence" value="ECO:0007669"/>
    <property type="project" value="UniProtKB-UniRule"/>
</dbReference>
<dbReference type="HAMAP" id="MF_00503">
    <property type="entry name" value="Ribosomal_bL9"/>
    <property type="match status" value="1"/>
</dbReference>
<dbReference type="Pfam" id="PF03948">
    <property type="entry name" value="Ribosomal_L9_C"/>
    <property type="match status" value="1"/>
</dbReference>
<evidence type="ECO:0000313" key="10">
    <source>
        <dbReference type="EMBL" id="QTD52668.1"/>
    </source>
</evidence>
<dbReference type="NCBIfam" id="TIGR00158">
    <property type="entry name" value="L9"/>
    <property type="match status" value="1"/>
</dbReference>
<dbReference type="InterPro" id="IPR000244">
    <property type="entry name" value="Ribosomal_bL9"/>
</dbReference>
<dbReference type="Gene3D" id="3.40.5.10">
    <property type="entry name" value="Ribosomal protein L9, N-terminal domain"/>
    <property type="match status" value="1"/>
</dbReference>
<keyword evidence="3 7" id="KW-0694">RNA-binding</keyword>
<organism evidence="10 11">
    <name type="scientific">Sulfidibacter corallicola</name>
    <dbReference type="NCBI Taxonomy" id="2818388"/>
    <lineage>
        <taxon>Bacteria</taxon>
        <taxon>Pseudomonadati</taxon>
        <taxon>Acidobacteriota</taxon>
        <taxon>Holophagae</taxon>
        <taxon>Acanthopleuribacterales</taxon>
        <taxon>Acanthopleuribacteraceae</taxon>
        <taxon>Sulfidibacter</taxon>
    </lineage>
</organism>
<keyword evidence="2 7" id="KW-0699">rRNA-binding</keyword>
<proteinExistence type="inferred from homology"/>
<evidence type="ECO:0000256" key="6">
    <source>
        <dbReference type="ARBA" id="ARBA00035292"/>
    </source>
</evidence>
<evidence type="ECO:0000256" key="7">
    <source>
        <dbReference type="HAMAP-Rule" id="MF_00503"/>
    </source>
</evidence>
<evidence type="ECO:0000256" key="8">
    <source>
        <dbReference type="SAM" id="Coils"/>
    </source>
</evidence>